<dbReference type="EMBL" id="CM004472">
    <property type="protein sequence ID" value="OCT85781.1"/>
    <property type="molecule type" value="Genomic_DNA"/>
</dbReference>
<reference evidence="2" key="1">
    <citation type="journal article" date="2016" name="Nature">
        <title>Genome evolution in the allotetraploid frog Xenopus laevis.</title>
        <authorList>
            <person name="Session A.M."/>
            <person name="Uno Y."/>
            <person name="Kwon T."/>
            <person name="Chapman J.A."/>
            <person name="Toyoda A."/>
            <person name="Takahashi S."/>
            <person name="Fukui A."/>
            <person name="Hikosaka A."/>
            <person name="Suzuki A."/>
            <person name="Kondo M."/>
            <person name="van Heeringen S.J."/>
            <person name="Quigley I."/>
            <person name="Heinz S."/>
            <person name="Ogino H."/>
            <person name="Ochi H."/>
            <person name="Hellsten U."/>
            <person name="Lyons J.B."/>
            <person name="Simakov O."/>
            <person name="Putnam N."/>
            <person name="Stites J."/>
            <person name="Kuroki Y."/>
            <person name="Tanaka T."/>
            <person name="Michiue T."/>
            <person name="Watanabe M."/>
            <person name="Bogdanovic O."/>
            <person name="Lister R."/>
            <person name="Georgiou G."/>
            <person name="Paranjpe S.S."/>
            <person name="van Kruijsbergen I."/>
            <person name="Shu S."/>
            <person name="Carlson J."/>
            <person name="Kinoshita T."/>
            <person name="Ohta Y."/>
            <person name="Mawaribuchi S."/>
            <person name="Jenkins J."/>
            <person name="Grimwood J."/>
            <person name="Schmutz J."/>
            <person name="Mitros T."/>
            <person name="Mozaffari S.V."/>
            <person name="Suzuki Y."/>
            <person name="Haramoto Y."/>
            <person name="Yamamoto T.S."/>
            <person name="Takagi C."/>
            <person name="Heald R."/>
            <person name="Miller K."/>
            <person name="Haudenschild C."/>
            <person name="Kitzman J."/>
            <person name="Nakayama T."/>
            <person name="Izutsu Y."/>
            <person name="Robert J."/>
            <person name="Fortriede J."/>
            <person name="Burns K."/>
            <person name="Lotay V."/>
            <person name="Karimi K."/>
            <person name="Yasuoka Y."/>
            <person name="Dichmann D.S."/>
            <person name="Flajnik M.F."/>
            <person name="Houston D.W."/>
            <person name="Shendure J."/>
            <person name="DuPasquier L."/>
            <person name="Vize P.D."/>
            <person name="Zorn A.M."/>
            <person name="Ito M."/>
            <person name="Marcotte E.M."/>
            <person name="Wallingford J.B."/>
            <person name="Ito Y."/>
            <person name="Asashima M."/>
            <person name="Ueno N."/>
            <person name="Matsuda Y."/>
            <person name="Veenstra G.J."/>
            <person name="Fujiyama A."/>
            <person name="Harland R.M."/>
            <person name="Taira M."/>
            <person name="Rokhsar D.S."/>
        </authorList>
    </citation>
    <scope>NUCLEOTIDE SEQUENCE [LARGE SCALE GENOMIC DNA]</scope>
    <source>
        <strain evidence="2">J</strain>
    </source>
</reference>
<dbReference type="AlphaFoldDB" id="A0A974D7J7"/>
<protein>
    <submittedName>
        <fullName evidence="1">Uncharacterized protein</fullName>
    </submittedName>
</protein>
<accession>A0A974D7J7</accession>
<name>A0A974D7J7_XENLA</name>
<sequence length="86" mass="9464">MDSDHYQHSYSNTTVSKYRCRTHFSIILPYQGADFLCVEAMPNPSTTPNSFLGNPLNLPVCSSSKEGVGCLSCHTLLSYQNCPTSV</sequence>
<gene>
    <name evidence="1" type="ORF">XELAEV_18023952mg</name>
</gene>
<proteinExistence type="predicted"/>
<evidence type="ECO:0000313" key="2">
    <source>
        <dbReference type="Proteomes" id="UP000694892"/>
    </source>
</evidence>
<evidence type="ECO:0000313" key="1">
    <source>
        <dbReference type="EMBL" id="OCT85781.1"/>
    </source>
</evidence>
<dbReference type="Proteomes" id="UP000694892">
    <property type="component" value="Chromosome 4L"/>
</dbReference>
<organism evidence="1 2">
    <name type="scientific">Xenopus laevis</name>
    <name type="common">African clawed frog</name>
    <dbReference type="NCBI Taxonomy" id="8355"/>
    <lineage>
        <taxon>Eukaryota</taxon>
        <taxon>Metazoa</taxon>
        <taxon>Chordata</taxon>
        <taxon>Craniata</taxon>
        <taxon>Vertebrata</taxon>
        <taxon>Euteleostomi</taxon>
        <taxon>Amphibia</taxon>
        <taxon>Batrachia</taxon>
        <taxon>Anura</taxon>
        <taxon>Pipoidea</taxon>
        <taxon>Pipidae</taxon>
        <taxon>Xenopodinae</taxon>
        <taxon>Xenopus</taxon>
        <taxon>Xenopus</taxon>
    </lineage>
</organism>